<gene>
    <name evidence="9" type="ORF">GCM10009535_09020</name>
</gene>
<dbReference type="Proteomes" id="UP001500724">
    <property type="component" value="Unassembled WGS sequence"/>
</dbReference>
<dbReference type="InterPro" id="IPR023753">
    <property type="entry name" value="FAD/NAD-binding_dom"/>
</dbReference>
<organism evidence="9 10">
    <name type="scientific">Streptomyces thermocarboxydovorans</name>
    <dbReference type="NCBI Taxonomy" id="59298"/>
    <lineage>
        <taxon>Bacteria</taxon>
        <taxon>Bacillati</taxon>
        <taxon>Actinomycetota</taxon>
        <taxon>Actinomycetes</taxon>
        <taxon>Kitasatosporales</taxon>
        <taxon>Streptomycetaceae</taxon>
        <taxon>Streptomyces</taxon>
    </lineage>
</organism>
<dbReference type="EC" id="1.18.1.2" evidence="6"/>
<protein>
    <recommendedName>
        <fullName evidence="6">Ferredoxin--NADP reductase</fullName>
        <shortName evidence="6">FNR</shortName>
        <shortName evidence="6">Fd-NADP(+) reductase</shortName>
        <ecNumber evidence="6">1.18.1.2</ecNumber>
    </recommendedName>
</protein>
<feature type="binding site" evidence="6">
    <location>
        <position position="26"/>
    </location>
    <ligand>
        <name>FAD</name>
        <dbReference type="ChEBI" id="CHEBI:57692"/>
    </ligand>
</feature>
<evidence type="ECO:0000256" key="3">
    <source>
        <dbReference type="ARBA" id="ARBA00022857"/>
    </source>
</evidence>
<comment type="catalytic activity">
    <reaction evidence="5">
        <text>[thioredoxin]-dithiol + NADP(+) = [thioredoxin]-disulfide + NADPH + H(+)</text>
        <dbReference type="Rhea" id="RHEA:20345"/>
        <dbReference type="Rhea" id="RHEA-COMP:10698"/>
        <dbReference type="Rhea" id="RHEA-COMP:10700"/>
        <dbReference type="ChEBI" id="CHEBI:15378"/>
        <dbReference type="ChEBI" id="CHEBI:29950"/>
        <dbReference type="ChEBI" id="CHEBI:50058"/>
        <dbReference type="ChEBI" id="CHEBI:57783"/>
        <dbReference type="ChEBI" id="CHEBI:58349"/>
        <dbReference type="EC" id="1.8.1.9"/>
    </reaction>
</comment>
<comment type="catalytic activity">
    <reaction evidence="6">
        <text>2 reduced [2Fe-2S]-[ferredoxin] + NADP(+) + H(+) = 2 oxidized [2Fe-2S]-[ferredoxin] + NADPH</text>
        <dbReference type="Rhea" id="RHEA:20125"/>
        <dbReference type="Rhea" id="RHEA-COMP:10000"/>
        <dbReference type="Rhea" id="RHEA-COMP:10001"/>
        <dbReference type="ChEBI" id="CHEBI:15378"/>
        <dbReference type="ChEBI" id="CHEBI:33737"/>
        <dbReference type="ChEBI" id="CHEBI:33738"/>
        <dbReference type="ChEBI" id="CHEBI:57783"/>
        <dbReference type="ChEBI" id="CHEBI:58349"/>
        <dbReference type="EC" id="1.18.1.2"/>
    </reaction>
</comment>
<feature type="compositionally biased region" description="Low complexity" evidence="7">
    <location>
        <begin position="334"/>
        <end position="348"/>
    </location>
</feature>
<evidence type="ECO:0000313" key="9">
    <source>
        <dbReference type="EMBL" id="GAA0635294.1"/>
    </source>
</evidence>
<evidence type="ECO:0000256" key="2">
    <source>
        <dbReference type="ARBA" id="ARBA00022827"/>
    </source>
</evidence>
<keyword evidence="2 6" id="KW-0274">FAD</keyword>
<feature type="binding site" evidence="6">
    <location>
        <position position="98"/>
    </location>
    <ligand>
        <name>FAD</name>
        <dbReference type="ChEBI" id="CHEBI:57692"/>
    </ligand>
</feature>
<feature type="binding site" evidence="6">
    <location>
        <position position="45"/>
    </location>
    <ligand>
        <name>FAD</name>
        <dbReference type="ChEBI" id="CHEBI:57692"/>
    </ligand>
</feature>
<feature type="binding site" evidence="6">
    <location>
        <position position="53"/>
    </location>
    <ligand>
        <name>FAD</name>
        <dbReference type="ChEBI" id="CHEBI:57692"/>
    </ligand>
</feature>
<feature type="region of interest" description="Disordered" evidence="7">
    <location>
        <begin position="319"/>
        <end position="348"/>
    </location>
</feature>
<dbReference type="InterPro" id="IPR050097">
    <property type="entry name" value="Ferredoxin-NADP_redctase_2"/>
</dbReference>
<feature type="binding site" evidence="6">
    <location>
        <position position="330"/>
    </location>
    <ligand>
        <name>FAD</name>
        <dbReference type="ChEBI" id="CHEBI:57692"/>
    </ligand>
</feature>
<name>A0ABN1HA83_9ACTN</name>
<keyword evidence="10" id="KW-1185">Reference proteome</keyword>
<dbReference type="HAMAP" id="MF_01685">
    <property type="entry name" value="FENR2"/>
    <property type="match status" value="1"/>
</dbReference>
<comment type="subunit">
    <text evidence="6">Homodimer.</text>
</comment>
<evidence type="ECO:0000256" key="7">
    <source>
        <dbReference type="SAM" id="MobiDB-lite"/>
    </source>
</evidence>
<dbReference type="PRINTS" id="PR00368">
    <property type="entry name" value="FADPNR"/>
</dbReference>
<sequence>MSAVVRAVGRPDVMAADVAVVGAGPSGLYAAYYAGFRGLSAVVVDALDEPGGQVAALYPEKLLYDVAGHPAVKGRQLIDSLVEQTEPFGTEYLLGRTVVELDRRDGGWTLTTDDGARIAAGAVVIAAGLGRFVPRRLPCSVPYEGKGVAYHVPDPRAHAGRDVVVVGGGDSAVDWALALAPIARSTTLVHRRNTFRAHEYSVRQLHASPVRVVTEAEVVACHGADRLERVEIRHGDQVSTLPAQALVAALGFTSGLGRIADWGIELEHRKIPVDRAMSTNLPGVHAVGDVCTYPGRVPLITVGFGEAGTAVNHAATRLRPGTRLAPDHSSDLLPGARPGTAAPAASAA</sequence>
<dbReference type="Gene3D" id="3.50.50.60">
    <property type="entry name" value="FAD/NAD(P)-binding domain"/>
    <property type="match status" value="2"/>
</dbReference>
<dbReference type="PANTHER" id="PTHR48105">
    <property type="entry name" value="THIOREDOXIN REDUCTASE 1-RELATED-RELATED"/>
    <property type="match status" value="1"/>
</dbReference>
<evidence type="ECO:0000259" key="8">
    <source>
        <dbReference type="Pfam" id="PF07992"/>
    </source>
</evidence>
<evidence type="ECO:0000313" key="10">
    <source>
        <dbReference type="Proteomes" id="UP001500724"/>
    </source>
</evidence>
<evidence type="ECO:0000256" key="1">
    <source>
        <dbReference type="ARBA" id="ARBA00022630"/>
    </source>
</evidence>
<comment type="similarity">
    <text evidence="6">Belongs to the ferredoxin--NADP reductase type 2 family.</text>
</comment>
<evidence type="ECO:0000256" key="6">
    <source>
        <dbReference type="HAMAP-Rule" id="MF_01685"/>
    </source>
</evidence>
<keyword evidence="1 6" id="KW-0285">Flavoprotein</keyword>
<comment type="caution">
    <text evidence="9">The sequence shown here is derived from an EMBL/GenBank/DDBJ whole genome shotgun (WGS) entry which is preliminary data.</text>
</comment>
<dbReference type="SUPFAM" id="SSF51905">
    <property type="entry name" value="FAD/NAD(P)-binding domain"/>
    <property type="match status" value="1"/>
</dbReference>
<keyword evidence="4 6" id="KW-0560">Oxidoreductase</keyword>
<dbReference type="EMBL" id="BAAAGU010000007">
    <property type="protein sequence ID" value="GAA0635294.1"/>
    <property type="molecule type" value="Genomic_DNA"/>
</dbReference>
<feature type="binding site" evidence="6">
    <location>
        <position position="58"/>
    </location>
    <ligand>
        <name>FAD</name>
        <dbReference type="ChEBI" id="CHEBI:57692"/>
    </ligand>
</feature>
<feature type="binding site" evidence="6">
    <location>
        <position position="289"/>
    </location>
    <ligand>
        <name>FAD</name>
        <dbReference type="ChEBI" id="CHEBI:57692"/>
    </ligand>
</feature>
<feature type="binding site" evidence="6">
    <location>
        <position position="132"/>
    </location>
    <ligand>
        <name>FAD</name>
        <dbReference type="ChEBI" id="CHEBI:57692"/>
    </ligand>
</feature>
<keyword evidence="3 6" id="KW-0521">NADP</keyword>
<dbReference type="RefSeq" id="WP_343998010.1">
    <property type="nucleotide sequence ID" value="NZ_BAAAGU010000007.1"/>
</dbReference>
<reference evidence="9 10" key="1">
    <citation type="journal article" date="2019" name="Int. J. Syst. Evol. Microbiol.">
        <title>The Global Catalogue of Microorganisms (GCM) 10K type strain sequencing project: providing services to taxonomists for standard genome sequencing and annotation.</title>
        <authorList>
            <consortium name="The Broad Institute Genomics Platform"/>
            <consortium name="The Broad Institute Genome Sequencing Center for Infectious Disease"/>
            <person name="Wu L."/>
            <person name="Ma J."/>
        </authorList>
    </citation>
    <scope>NUCLEOTIDE SEQUENCE [LARGE SCALE GENOMIC DNA]</scope>
    <source>
        <strain evidence="9 10">JCM 10367</strain>
    </source>
</reference>
<proteinExistence type="inferred from homology"/>
<dbReference type="InterPro" id="IPR022890">
    <property type="entry name" value="Fd--NADP_Rdtase_type_2"/>
</dbReference>
<accession>A0ABN1HA83</accession>
<evidence type="ECO:0000256" key="5">
    <source>
        <dbReference type="ARBA" id="ARBA00048132"/>
    </source>
</evidence>
<feature type="domain" description="FAD/NAD(P)-binding" evidence="8">
    <location>
        <begin position="17"/>
        <end position="299"/>
    </location>
</feature>
<comment type="cofactor">
    <cofactor evidence="6">
        <name>FAD</name>
        <dbReference type="ChEBI" id="CHEBI:57692"/>
    </cofactor>
    <text evidence="6">Binds 1 FAD per subunit.</text>
</comment>
<dbReference type="Pfam" id="PF07992">
    <property type="entry name" value="Pyr_redox_2"/>
    <property type="match status" value="1"/>
</dbReference>
<dbReference type="PRINTS" id="PR00469">
    <property type="entry name" value="PNDRDTASEII"/>
</dbReference>
<evidence type="ECO:0000256" key="4">
    <source>
        <dbReference type="ARBA" id="ARBA00023002"/>
    </source>
</evidence>
<dbReference type="InterPro" id="IPR036188">
    <property type="entry name" value="FAD/NAD-bd_sf"/>
</dbReference>